<keyword evidence="3" id="KW-1185">Reference proteome</keyword>
<proteinExistence type="predicted"/>
<evidence type="ECO:0000256" key="1">
    <source>
        <dbReference type="SAM" id="MobiDB-lite"/>
    </source>
</evidence>
<feature type="compositionally biased region" description="Basic and acidic residues" evidence="1">
    <location>
        <begin position="14"/>
        <end position="23"/>
    </location>
</feature>
<evidence type="ECO:0000313" key="2">
    <source>
        <dbReference type="EMBL" id="TFY64243.1"/>
    </source>
</evidence>
<accession>A0A4Y9YR39</accession>
<name>A0A4Y9YR39_9AGAM</name>
<organism evidence="2 3">
    <name type="scientific">Dentipellis fragilis</name>
    <dbReference type="NCBI Taxonomy" id="205917"/>
    <lineage>
        <taxon>Eukaryota</taxon>
        <taxon>Fungi</taxon>
        <taxon>Dikarya</taxon>
        <taxon>Basidiomycota</taxon>
        <taxon>Agaricomycotina</taxon>
        <taxon>Agaricomycetes</taxon>
        <taxon>Russulales</taxon>
        <taxon>Hericiaceae</taxon>
        <taxon>Dentipellis</taxon>
    </lineage>
</organism>
<feature type="region of interest" description="Disordered" evidence="1">
    <location>
        <begin position="1"/>
        <end position="29"/>
    </location>
</feature>
<sequence length="388" mass="43165">MEPAQEQLRTRTCTSERTEARGRERGKRRSAIRRLPRLGTEHDCVRGSFLSFLKASDNIPAPAHLSNLRPSYARTLSRLSRLCHLGLHAVARAQSRLARPRSCGPLARTRTCTPVTRPPTPAAVMHSVHPLLPPSRAVREHSRRYNVMLICRHLVGTPTPTAISRATFSRRPFWCAPIAVSRAHAHSPHSLTHLHLPFTLARMLIRIVGRIPRPALLPCHARVHALRCLAHRHSCHVVACMPRRATLSHACAPAVLHLRALVMLFHHYCALSRHLVPSRTHAIFAHALHTPSCTWSCARALVLTRLRSPVLPHSHPPTQLLFQPRTCPLACHFARAPSPLPPRPSGLSLAPLCAYSRTYATIRPGSRARALLSLPHTRASGQLSTYSM</sequence>
<comment type="caution">
    <text evidence="2">The sequence shown here is derived from an EMBL/GenBank/DDBJ whole genome shotgun (WGS) entry which is preliminary data.</text>
</comment>
<reference evidence="2 3" key="1">
    <citation type="submission" date="2019-02" db="EMBL/GenBank/DDBJ databases">
        <title>Genome sequencing of the rare red list fungi Dentipellis fragilis.</title>
        <authorList>
            <person name="Buettner E."/>
            <person name="Kellner H."/>
        </authorList>
    </citation>
    <scope>NUCLEOTIDE SEQUENCE [LARGE SCALE GENOMIC DNA]</scope>
    <source>
        <strain evidence="2 3">DSM 105465</strain>
    </source>
</reference>
<gene>
    <name evidence="2" type="ORF">EVG20_g6010</name>
</gene>
<protein>
    <submittedName>
        <fullName evidence="2">Uncharacterized protein</fullName>
    </submittedName>
</protein>
<dbReference type="EMBL" id="SEOQ01000380">
    <property type="protein sequence ID" value="TFY64243.1"/>
    <property type="molecule type" value="Genomic_DNA"/>
</dbReference>
<dbReference type="AlphaFoldDB" id="A0A4Y9YR39"/>
<dbReference type="Proteomes" id="UP000298327">
    <property type="component" value="Unassembled WGS sequence"/>
</dbReference>
<evidence type="ECO:0000313" key="3">
    <source>
        <dbReference type="Proteomes" id="UP000298327"/>
    </source>
</evidence>